<dbReference type="Pfam" id="PF04983">
    <property type="entry name" value="RNA_pol_Rpb1_3"/>
    <property type="match status" value="1"/>
</dbReference>
<keyword evidence="6" id="KW-0479">Metal-binding</keyword>
<dbReference type="Gene3D" id="3.30.1490.180">
    <property type="entry name" value="RNA polymerase ii"/>
    <property type="match status" value="1"/>
</dbReference>
<evidence type="ECO:0000256" key="2">
    <source>
        <dbReference type="ARBA" id="ARBA00006460"/>
    </source>
</evidence>
<dbReference type="InterPro" id="IPR006592">
    <property type="entry name" value="RNA_pol_N"/>
</dbReference>
<comment type="similarity">
    <text evidence="2 11">Belongs to the RNA polymerase beta' chain family.</text>
</comment>
<dbReference type="FunFam" id="4.10.860.120:FF:000006">
    <property type="entry name" value="DNA-directed RNA polymerase subunit"/>
    <property type="match status" value="1"/>
</dbReference>
<keyword evidence="5 11" id="KW-0548">Nucleotidyltransferase</keyword>
<feature type="region of interest" description="Disordered" evidence="12">
    <location>
        <begin position="1474"/>
        <end position="1519"/>
    </location>
</feature>
<evidence type="ECO:0000256" key="9">
    <source>
        <dbReference type="ARBA" id="ARBA00023163"/>
    </source>
</evidence>
<keyword evidence="9 11" id="KW-0804">Transcription</keyword>
<dbReference type="PANTHER" id="PTHR19376:SF11">
    <property type="entry name" value="DNA-DIRECTED RNA POLYMERASE I SUBUNIT RPA1"/>
    <property type="match status" value="1"/>
</dbReference>
<dbReference type="Gene3D" id="1.10.150.390">
    <property type="match status" value="1"/>
</dbReference>
<name>A0A397DJU2_APHAT</name>
<dbReference type="InterPro" id="IPR047107">
    <property type="entry name" value="DNA-dir_RNA_pol1_lsu_C"/>
</dbReference>
<evidence type="ECO:0000256" key="8">
    <source>
        <dbReference type="ARBA" id="ARBA00022842"/>
    </source>
</evidence>
<feature type="region of interest" description="Disordered" evidence="12">
    <location>
        <begin position="1533"/>
        <end position="1567"/>
    </location>
</feature>
<dbReference type="InterPro" id="IPR038120">
    <property type="entry name" value="Rpb1_funnel_sf"/>
</dbReference>
<comment type="subcellular location">
    <subcellularLocation>
        <location evidence="1">Nucleus</location>
    </subcellularLocation>
</comment>
<keyword evidence="10" id="KW-0539">Nucleus</keyword>
<dbReference type="InterPro" id="IPR000722">
    <property type="entry name" value="RNA_pol_asu"/>
</dbReference>
<keyword evidence="3 11" id="KW-0240">DNA-directed RNA polymerase</keyword>
<feature type="compositionally biased region" description="Acidic residues" evidence="12">
    <location>
        <begin position="266"/>
        <end position="284"/>
    </location>
</feature>
<reference evidence="14 15" key="1">
    <citation type="submission" date="2018-08" db="EMBL/GenBank/DDBJ databases">
        <title>Aphanomyces genome sequencing and annotation.</title>
        <authorList>
            <person name="Minardi D."/>
            <person name="Oidtmann B."/>
            <person name="Van Der Giezen M."/>
            <person name="Studholme D.J."/>
        </authorList>
    </citation>
    <scope>NUCLEOTIDE SEQUENCE [LARGE SCALE GENOMIC DNA]</scope>
    <source>
        <strain evidence="14 15">SA</strain>
    </source>
</reference>
<organism evidence="14 15">
    <name type="scientific">Aphanomyces astaci</name>
    <name type="common">Crayfish plague agent</name>
    <dbReference type="NCBI Taxonomy" id="112090"/>
    <lineage>
        <taxon>Eukaryota</taxon>
        <taxon>Sar</taxon>
        <taxon>Stramenopiles</taxon>
        <taxon>Oomycota</taxon>
        <taxon>Saprolegniomycetes</taxon>
        <taxon>Saprolegniales</taxon>
        <taxon>Verrucalvaceae</taxon>
        <taxon>Aphanomyces</taxon>
    </lineage>
</organism>
<dbReference type="Gene3D" id="3.30.70.2850">
    <property type="match status" value="1"/>
</dbReference>
<evidence type="ECO:0000256" key="6">
    <source>
        <dbReference type="ARBA" id="ARBA00022723"/>
    </source>
</evidence>
<dbReference type="PANTHER" id="PTHR19376">
    <property type="entry name" value="DNA-DIRECTED RNA POLYMERASE"/>
    <property type="match status" value="1"/>
</dbReference>
<evidence type="ECO:0000256" key="4">
    <source>
        <dbReference type="ARBA" id="ARBA00022679"/>
    </source>
</evidence>
<dbReference type="GO" id="GO:0003677">
    <property type="term" value="F:DNA binding"/>
    <property type="evidence" value="ECO:0007669"/>
    <property type="project" value="InterPro"/>
</dbReference>
<dbReference type="Gene3D" id="1.10.357.120">
    <property type="match status" value="1"/>
</dbReference>
<dbReference type="InterPro" id="IPR045867">
    <property type="entry name" value="DNA-dir_RpoC_beta_prime"/>
</dbReference>
<comment type="catalytic activity">
    <reaction evidence="11">
        <text>RNA(n) + a ribonucleoside 5'-triphosphate = RNA(n+1) + diphosphate</text>
        <dbReference type="Rhea" id="RHEA:21248"/>
        <dbReference type="Rhea" id="RHEA-COMP:14527"/>
        <dbReference type="Rhea" id="RHEA-COMP:17342"/>
        <dbReference type="ChEBI" id="CHEBI:33019"/>
        <dbReference type="ChEBI" id="CHEBI:61557"/>
        <dbReference type="ChEBI" id="CHEBI:140395"/>
        <dbReference type="EC" id="2.7.7.6"/>
    </reaction>
</comment>
<dbReference type="InterPro" id="IPR044893">
    <property type="entry name" value="RNA_pol_Rpb1_clamp_domain"/>
</dbReference>
<dbReference type="GO" id="GO:0006351">
    <property type="term" value="P:DNA-templated transcription"/>
    <property type="evidence" value="ECO:0007669"/>
    <property type="project" value="InterPro"/>
</dbReference>
<feature type="region of interest" description="Disordered" evidence="12">
    <location>
        <begin position="255"/>
        <end position="292"/>
    </location>
</feature>
<dbReference type="Gene3D" id="1.10.274.100">
    <property type="entry name" value="RNA polymerase Rpb1, domain 3"/>
    <property type="match status" value="1"/>
</dbReference>
<evidence type="ECO:0000256" key="10">
    <source>
        <dbReference type="ARBA" id="ARBA00023242"/>
    </source>
</evidence>
<dbReference type="InterPro" id="IPR007083">
    <property type="entry name" value="RNA_pol_Rpb1_4"/>
</dbReference>
<evidence type="ECO:0000256" key="1">
    <source>
        <dbReference type="ARBA" id="ARBA00004123"/>
    </source>
</evidence>
<comment type="function">
    <text evidence="11">DNA-dependent RNA polymerase catalyzes the transcription of DNA into RNA using the four ribonucleoside triphosphates as substrates.</text>
</comment>
<dbReference type="SMART" id="SM00663">
    <property type="entry name" value="RPOLA_N"/>
    <property type="match status" value="1"/>
</dbReference>
<sequence>MDAATDQSILRHEVSEVSFGFYSDDEIRDLSVKQITSRISFDTLKNPVLGGLYDPALGPVDFNMICPTCHLTQKECPGHLGHIELPVPVYSPVLFTTLINILKRKCLSCHKFRRSSANSRVFRVRILLLDNGYVEEAASLLQLLDQKDGNFDESSTQTVQRQQAILDEFERLALSGSSKSLPRNARSVEVERDGIIASFLKGMTNKCENCEAHSPSLRQDSNAKIFLKPLSLRSIKHNQSRAVRLSSAFDSLSKFSTKGGGSNNNDNDDDSDDEGVIDSDDEDGDKVTTADHQGGANQYLAPLEVMSQIQLLWKHEEGLLELMWGNRLVANGRSPDPAAPLDGWRKFFLQVIPVAPSRFRPPVIMGDSLFEHAQNIYLAKIITLSDQLVNVSGMRRGATTNDATNDTNSGVDLSEKIYLWTELQTQVNCLIDSSKAKRPDEVPQGIKQLIEKKEGLFRKHMMGKRVNYAARSVISPDPYISTSEIGVPLKFAKTLTLPQAVTPWNVEEMRQLVENGPDIHPGANFVENERGQLIDLSKRTHHQRVAIGKTLLTRSASAHGAHQEHKVKRVWRHLHSGDVVLMNRQPTLHKPSMMAHVTRVLTNPAMQTIRMHYANCNTYNADFDGDEMNMHFPQNELARAEAYTIANNDNQYIVPTDGSPLRGLIQDHVDSGVKLTQRDTFLTKEMYIQLVYSAWACMDHERGAEIVVLPPTIWKPTPLWTGKQVMSTILNLLTAGKPKLNLNAKAKIKADLYGPQNAEHVVVFRDGELLQGVLDKGQFGATEFGWVHAVYELYGSGTAAKLLTALGRVLTCYLQYAGHTCALEDLTLTEAAEAERRRLVQHAVVHGEIAYSEFAGLTDVAAARKAEADAKHDSVRLMNDDERAQIRDTMQKKMAEDLDQTSAGLDSHMMGFVHGSSSDIIKACLPHGQNKSFPANCFSLMVLTGAKGSMVNHSQISCGLGQQALEGRRVPVLVSGKSLPSFEAYDPNPRAGGYITDRFLTGLRPQEYYHHCMAGREGLVDTAVKTSRSGYLQRCLIKHLEDLHVGYDHTVRNGEGTVVQFLYGEDGIDPMQAAFLSGKPDQLSFLAMNHASLTHKFGISGEFLENSGLDLVEPAHVHQRIKDAKRYGYDRVSASVGLEMHSMKAGLTIQARRLKAGASKWKKGAFELGWHTAVIEHVDATGEYPVYDILYVDTGMTAYKVPQYKRFKASETITPELSYLSGTVQLLRPIVPDPVMHQLPLNAHIGVISEKTQLEIESYAKTNPAGLLESKKTKALPVEAQSPMMLSPLGFRLMVWVKYMRSLCQPGENVGTICAQSIGEPSTQMTLNTFHLAGHGAANVTLGIPRLREIIMTASQKMSTPMMTVPLLATTSPAAAQQVEQRLNQVPLSELIRNVKGIRVTDEFKESATRVLWVREYTIRLSFFKAKAIRSAFGISMKEVHRSFGRVFVSRLLTLLKHEIRKSGVALSVSRTIDNDMDNASPSHVGRFSKQGNDDNEDDEEAQGTMRFGAKKEASGYGDMDDEDQQILAQQLDDQPAVATHSGGSDTENSSDDDADDAAPLKPVAGELDPVAVSETVRKSPYFAGAGFNSKEQFGELKLRFPANFKTLLLVPLIEKVANQVLVRSCPGISRCYQVKQRFNGSDVEEQCIQTAGLNFQAIWELDDVLDVNRLATNDIYQVLRHYGVEAARASISKQIQDVFGVYGISVDPRHLNLLADYMTHHGDYMPLNRSGMMRKGSSFQQITFETSMKFLTAAATGNLADDMDGPSARLVLGQPVKLGTGSFSLLTPISL</sequence>
<evidence type="ECO:0000256" key="5">
    <source>
        <dbReference type="ARBA" id="ARBA00022695"/>
    </source>
</evidence>
<dbReference type="Gene3D" id="1.10.132.30">
    <property type="match status" value="1"/>
</dbReference>
<gene>
    <name evidence="14" type="ORF">DYB38_006070</name>
</gene>
<dbReference type="Gene3D" id="4.10.860.120">
    <property type="entry name" value="RNA polymerase II, clamp domain"/>
    <property type="match status" value="1"/>
</dbReference>
<evidence type="ECO:0000256" key="12">
    <source>
        <dbReference type="SAM" id="MobiDB-lite"/>
    </source>
</evidence>
<feature type="domain" description="RNA polymerase N-terminal" evidence="13">
    <location>
        <begin position="345"/>
        <end position="676"/>
    </location>
</feature>
<dbReference type="Pfam" id="PF05000">
    <property type="entry name" value="RNA_pol_Rpb1_4"/>
    <property type="match status" value="1"/>
</dbReference>
<dbReference type="GO" id="GO:0046872">
    <property type="term" value="F:metal ion binding"/>
    <property type="evidence" value="ECO:0007669"/>
    <property type="project" value="UniProtKB-KW"/>
</dbReference>
<proteinExistence type="inferred from homology"/>
<keyword evidence="7" id="KW-0862">Zinc</keyword>
<evidence type="ECO:0000259" key="13">
    <source>
        <dbReference type="SMART" id="SM00663"/>
    </source>
</evidence>
<dbReference type="EMBL" id="QUTC01004717">
    <property type="protein sequence ID" value="RHY62840.1"/>
    <property type="molecule type" value="Genomic_DNA"/>
</dbReference>
<evidence type="ECO:0000256" key="7">
    <source>
        <dbReference type="ARBA" id="ARBA00022833"/>
    </source>
</evidence>
<dbReference type="InterPro" id="IPR007066">
    <property type="entry name" value="RNA_pol_Rpb1_3"/>
</dbReference>
<dbReference type="Pfam" id="PF04998">
    <property type="entry name" value="RNA_pol_Rpb1_5"/>
    <property type="match status" value="1"/>
</dbReference>
<dbReference type="InterPro" id="IPR015699">
    <property type="entry name" value="DNA-dir_RNA_pol1_lsu_N"/>
</dbReference>
<dbReference type="Gene3D" id="2.40.40.20">
    <property type="match status" value="1"/>
</dbReference>
<evidence type="ECO:0000256" key="11">
    <source>
        <dbReference type="RuleBase" id="RU004279"/>
    </source>
</evidence>
<dbReference type="Pfam" id="PF04997">
    <property type="entry name" value="RNA_pol_Rpb1_1"/>
    <property type="match status" value="1"/>
</dbReference>
<keyword evidence="4 11" id="KW-0808">Transferase</keyword>
<dbReference type="InterPro" id="IPR007081">
    <property type="entry name" value="RNA_pol_Rpb1_5"/>
</dbReference>
<dbReference type="VEuPathDB" id="FungiDB:H257_13721"/>
<evidence type="ECO:0000256" key="3">
    <source>
        <dbReference type="ARBA" id="ARBA00022478"/>
    </source>
</evidence>
<dbReference type="CDD" id="cd02735">
    <property type="entry name" value="RNAP_I_Rpa1_C"/>
    <property type="match status" value="1"/>
</dbReference>
<evidence type="ECO:0000313" key="14">
    <source>
        <dbReference type="EMBL" id="RHY62840.1"/>
    </source>
</evidence>
<dbReference type="CDD" id="cd01435">
    <property type="entry name" value="RNAP_I_RPA1_N"/>
    <property type="match status" value="1"/>
</dbReference>
<protein>
    <recommendedName>
        <fullName evidence="11">DNA-directed RNA polymerase subunit</fullName>
        <ecNumber evidence="11">2.7.7.6</ecNumber>
    </recommendedName>
</protein>
<keyword evidence="8" id="KW-0460">Magnesium</keyword>
<accession>A0A397DJU2</accession>
<dbReference type="InterPro" id="IPR042102">
    <property type="entry name" value="RNA_pol_Rpb1_3_sf"/>
</dbReference>
<dbReference type="GO" id="GO:0003899">
    <property type="term" value="F:DNA-directed RNA polymerase activity"/>
    <property type="evidence" value="ECO:0007669"/>
    <property type="project" value="UniProtKB-EC"/>
</dbReference>
<dbReference type="EC" id="2.7.7.6" evidence="11"/>
<dbReference type="FunFam" id="2.40.40.20:FF:000019">
    <property type="entry name" value="DNA-directed RNA polymerase II subunit RPB1"/>
    <property type="match status" value="1"/>
</dbReference>
<comment type="caution">
    <text evidence="14">The sequence shown here is derived from an EMBL/GenBank/DDBJ whole genome shotgun (WGS) entry which is preliminary data.</text>
</comment>
<evidence type="ECO:0000313" key="15">
    <source>
        <dbReference type="Proteomes" id="UP000265716"/>
    </source>
</evidence>
<dbReference type="Pfam" id="PF00623">
    <property type="entry name" value="RNA_pol_Rpb1_2"/>
    <property type="match status" value="1"/>
</dbReference>
<dbReference type="GO" id="GO:0005736">
    <property type="term" value="C:RNA polymerase I complex"/>
    <property type="evidence" value="ECO:0007669"/>
    <property type="project" value="UniProtKB-ARBA"/>
</dbReference>
<dbReference type="SUPFAM" id="SSF64484">
    <property type="entry name" value="beta and beta-prime subunits of DNA dependent RNA-polymerase"/>
    <property type="match status" value="1"/>
</dbReference>
<dbReference type="Gene3D" id="6.10.250.2940">
    <property type="match status" value="1"/>
</dbReference>
<dbReference type="Gene3D" id="6.20.50.80">
    <property type="match status" value="1"/>
</dbReference>
<dbReference type="Proteomes" id="UP000265716">
    <property type="component" value="Unassembled WGS sequence"/>
</dbReference>
<dbReference type="InterPro" id="IPR007080">
    <property type="entry name" value="RNA_pol_Rpb1_1"/>
</dbReference>